<evidence type="ECO:0000256" key="5">
    <source>
        <dbReference type="ARBA" id="ARBA00022763"/>
    </source>
</evidence>
<dbReference type="PANTHER" id="PTHR10815:SF12">
    <property type="entry name" value="METHYLATED-DNA--PROTEIN-CYSTEINE METHYLTRANSFERASE, INDUCIBLE"/>
    <property type="match status" value="1"/>
</dbReference>
<comment type="function">
    <text evidence="8">Involved in the cellular defense against the biological effects of O6-methylguanine (O6-MeG) and O4-methylthymine (O4-MeT) in DNA. Repairs the methylated nucleobase in DNA by stoichiometrically transferring the methyl group to a cysteine residue in the enzyme. This is a suicide reaction: the enzyme is irreversibly inactivated.</text>
</comment>
<organism evidence="11 12">
    <name type="scientific">Cohnella endophytica</name>
    <dbReference type="NCBI Taxonomy" id="2419778"/>
    <lineage>
        <taxon>Bacteria</taxon>
        <taxon>Bacillati</taxon>
        <taxon>Bacillota</taxon>
        <taxon>Bacilli</taxon>
        <taxon>Bacillales</taxon>
        <taxon>Paenibacillaceae</taxon>
        <taxon>Cohnella</taxon>
    </lineage>
</organism>
<dbReference type="Pfam" id="PF01035">
    <property type="entry name" value="DNA_binding_1"/>
    <property type="match status" value="1"/>
</dbReference>
<dbReference type="InterPro" id="IPR008332">
    <property type="entry name" value="MethylG_MeTrfase_N"/>
</dbReference>
<evidence type="ECO:0000259" key="10">
    <source>
        <dbReference type="Pfam" id="PF02870"/>
    </source>
</evidence>
<protein>
    <recommendedName>
        <fullName evidence="8">Methylated-DNA--protein-cysteine methyltransferase</fullName>
        <ecNumber evidence="8">2.1.1.63</ecNumber>
    </recommendedName>
    <alternativeName>
        <fullName evidence="8">6-O-methylguanine-DNA methyltransferase</fullName>
        <shortName evidence="8">MGMT</shortName>
    </alternativeName>
    <alternativeName>
        <fullName evidence="8">O-6-methylguanine-DNA-alkyltransferase</fullName>
    </alternativeName>
</protein>
<feature type="active site" description="Nucleophile; methyl group acceptor" evidence="8">
    <location>
        <position position="146"/>
    </location>
</feature>
<feature type="domain" description="Methylguanine DNA methyltransferase ribonuclease-like" evidence="10">
    <location>
        <begin position="52"/>
        <end position="90"/>
    </location>
</feature>
<dbReference type="GO" id="GO:0032259">
    <property type="term" value="P:methylation"/>
    <property type="evidence" value="ECO:0007669"/>
    <property type="project" value="UniProtKB-KW"/>
</dbReference>
<dbReference type="EMBL" id="RBZM01000001">
    <property type="protein sequence ID" value="RKP58013.1"/>
    <property type="molecule type" value="Genomic_DNA"/>
</dbReference>
<evidence type="ECO:0000256" key="8">
    <source>
        <dbReference type="HAMAP-Rule" id="MF_00772"/>
    </source>
</evidence>
<dbReference type="Gene3D" id="1.10.10.10">
    <property type="entry name" value="Winged helix-like DNA-binding domain superfamily/Winged helix DNA-binding domain"/>
    <property type="match status" value="1"/>
</dbReference>
<gene>
    <name evidence="11" type="ORF">D7Z26_00430</name>
</gene>
<keyword evidence="8" id="KW-0963">Cytoplasm</keyword>
<evidence type="ECO:0000256" key="1">
    <source>
        <dbReference type="ARBA" id="ARBA00001286"/>
    </source>
</evidence>
<dbReference type="SUPFAM" id="SSF53155">
    <property type="entry name" value="Methylated DNA-protein cysteine methyltransferase domain"/>
    <property type="match status" value="1"/>
</dbReference>
<dbReference type="NCBIfam" id="TIGR00589">
    <property type="entry name" value="ogt"/>
    <property type="match status" value="1"/>
</dbReference>
<feature type="domain" description="Methylated-DNA-[protein]-cysteine S-methyltransferase DNA binding" evidence="9">
    <location>
        <begin position="95"/>
        <end position="174"/>
    </location>
</feature>
<keyword evidence="12" id="KW-1185">Reference proteome</keyword>
<dbReference type="RefSeq" id="WP_120973713.1">
    <property type="nucleotide sequence ID" value="NZ_RBZM01000001.1"/>
</dbReference>
<evidence type="ECO:0000256" key="3">
    <source>
        <dbReference type="ARBA" id="ARBA00022603"/>
    </source>
</evidence>
<dbReference type="InterPro" id="IPR036631">
    <property type="entry name" value="MGMT_N_sf"/>
</dbReference>
<evidence type="ECO:0000256" key="2">
    <source>
        <dbReference type="ARBA" id="ARBA00008711"/>
    </source>
</evidence>
<evidence type="ECO:0000256" key="7">
    <source>
        <dbReference type="ARBA" id="ARBA00049348"/>
    </source>
</evidence>
<dbReference type="PANTHER" id="PTHR10815">
    <property type="entry name" value="METHYLATED-DNA--PROTEIN-CYSTEINE METHYLTRANSFERASE"/>
    <property type="match status" value="1"/>
</dbReference>
<dbReference type="SUPFAM" id="SSF46767">
    <property type="entry name" value="Methylated DNA-protein cysteine methyltransferase, C-terminal domain"/>
    <property type="match status" value="1"/>
</dbReference>
<dbReference type="HAMAP" id="MF_00772">
    <property type="entry name" value="OGT"/>
    <property type="match status" value="1"/>
</dbReference>
<dbReference type="Pfam" id="PF02870">
    <property type="entry name" value="Methyltransf_1N"/>
    <property type="match status" value="1"/>
</dbReference>
<dbReference type="AlphaFoldDB" id="A0A494Y7G0"/>
<comment type="catalytic activity">
    <reaction evidence="7 8">
        <text>a 6-O-methyl-2'-deoxyguanosine in DNA + L-cysteinyl-[protein] = S-methyl-L-cysteinyl-[protein] + a 2'-deoxyguanosine in DNA</text>
        <dbReference type="Rhea" id="RHEA:24000"/>
        <dbReference type="Rhea" id="RHEA-COMP:10131"/>
        <dbReference type="Rhea" id="RHEA-COMP:10132"/>
        <dbReference type="Rhea" id="RHEA-COMP:11367"/>
        <dbReference type="Rhea" id="RHEA-COMP:11368"/>
        <dbReference type="ChEBI" id="CHEBI:29950"/>
        <dbReference type="ChEBI" id="CHEBI:82612"/>
        <dbReference type="ChEBI" id="CHEBI:85445"/>
        <dbReference type="ChEBI" id="CHEBI:85448"/>
        <dbReference type="EC" id="2.1.1.63"/>
    </reaction>
</comment>
<dbReference type="InterPro" id="IPR036217">
    <property type="entry name" value="MethylDNA_cys_MeTrfase_DNAb"/>
</dbReference>
<proteinExistence type="inferred from homology"/>
<keyword evidence="4 8" id="KW-0808">Transferase</keyword>
<comment type="catalytic activity">
    <reaction evidence="1 8">
        <text>a 4-O-methyl-thymidine in DNA + L-cysteinyl-[protein] = a thymidine in DNA + S-methyl-L-cysteinyl-[protein]</text>
        <dbReference type="Rhea" id="RHEA:53428"/>
        <dbReference type="Rhea" id="RHEA-COMP:10131"/>
        <dbReference type="Rhea" id="RHEA-COMP:10132"/>
        <dbReference type="Rhea" id="RHEA-COMP:13555"/>
        <dbReference type="Rhea" id="RHEA-COMP:13556"/>
        <dbReference type="ChEBI" id="CHEBI:29950"/>
        <dbReference type="ChEBI" id="CHEBI:82612"/>
        <dbReference type="ChEBI" id="CHEBI:137386"/>
        <dbReference type="ChEBI" id="CHEBI:137387"/>
        <dbReference type="EC" id="2.1.1.63"/>
    </reaction>
</comment>
<dbReference type="Gene3D" id="3.30.160.70">
    <property type="entry name" value="Methylated DNA-protein cysteine methyltransferase domain"/>
    <property type="match status" value="1"/>
</dbReference>
<evidence type="ECO:0000313" key="11">
    <source>
        <dbReference type="EMBL" id="RKP58013.1"/>
    </source>
</evidence>
<evidence type="ECO:0000259" key="9">
    <source>
        <dbReference type="Pfam" id="PF01035"/>
    </source>
</evidence>
<accession>A0A494Y7G0</accession>
<comment type="caution">
    <text evidence="11">The sequence shown here is derived from an EMBL/GenBank/DDBJ whole genome shotgun (WGS) entry which is preliminary data.</text>
</comment>
<evidence type="ECO:0000313" key="12">
    <source>
        <dbReference type="Proteomes" id="UP000282076"/>
    </source>
</evidence>
<dbReference type="FunFam" id="1.10.10.10:FF:000214">
    <property type="entry name" value="Methylated-DNA--protein-cysteine methyltransferase"/>
    <property type="match status" value="1"/>
</dbReference>
<evidence type="ECO:0000256" key="4">
    <source>
        <dbReference type="ARBA" id="ARBA00022679"/>
    </source>
</evidence>
<name>A0A494Y7G0_9BACL</name>
<evidence type="ECO:0000256" key="6">
    <source>
        <dbReference type="ARBA" id="ARBA00023204"/>
    </source>
</evidence>
<dbReference type="InterPro" id="IPR014048">
    <property type="entry name" value="MethylDNA_cys_MeTrfase_DNA-bd"/>
</dbReference>
<dbReference type="GO" id="GO:0006307">
    <property type="term" value="P:DNA alkylation repair"/>
    <property type="evidence" value="ECO:0007669"/>
    <property type="project" value="UniProtKB-UniRule"/>
</dbReference>
<dbReference type="CDD" id="cd06445">
    <property type="entry name" value="ATase"/>
    <property type="match status" value="1"/>
</dbReference>
<comment type="similarity">
    <text evidence="2 8">Belongs to the MGMT family.</text>
</comment>
<reference evidence="11 12" key="1">
    <citation type="submission" date="2018-10" db="EMBL/GenBank/DDBJ databases">
        <title>Cohnella sp. M2MS4P-1, whole genome shotgun sequence.</title>
        <authorList>
            <person name="Tuo L."/>
        </authorList>
    </citation>
    <scope>NUCLEOTIDE SEQUENCE [LARGE SCALE GENOMIC DNA]</scope>
    <source>
        <strain evidence="11 12">M2MS4P-1</strain>
    </source>
</reference>
<keyword evidence="3 8" id="KW-0489">Methyltransferase</keyword>
<dbReference type="OrthoDB" id="9802228at2"/>
<comment type="subcellular location">
    <subcellularLocation>
        <location evidence="8">Cytoplasm</location>
    </subcellularLocation>
</comment>
<sequence length="179" mass="19900">MADKTKDSSDNRLYWTFLTGGTRKLVVAATSEGLSYVGGWEEAFDTFESWARKSFVEVRLIEDEEAMRPYVRELEQYFAGERTDFSIPTSLQGTAFQREVWAAMCRVPYGRTASYADIAASLQKPQAVRAVGTAIGRNPVLIVAPCHRIIGKNGTLTGYRGGLEMKKQLLGLENPTHLA</sequence>
<dbReference type="InterPro" id="IPR036388">
    <property type="entry name" value="WH-like_DNA-bd_sf"/>
</dbReference>
<dbReference type="InterPro" id="IPR023546">
    <property type="entry name" value="MGMT"/>
</dbReference>
<keyword evidence="6 8" id="KW-0234">DNA repair</keyword>
<keyword evidence="5 8" id="KW-0227">DNA damage</keyword>
<dbReference type="EC" id="2.1.1.63" evidence="8"/>
<dbReference type="GO" id="GO:0005737">
    <property type="term" value="C:cytoplasm"/>
    <property type="evidence" value="ECO:0007669"/>
    <property type="project" value="UniProtKB-SubCell"/>
</dbReference>
<comment type="miscellaneous">
    <text evidence="8">This enzyme catalyzes only one turnover and therefore is not strictly catalytic. According to one definition, an enzyme is a biocatalyst that acts repeatedly and over many reaction cycles.</text>
</comment>
<dbReference type="Proteomes" id="UP000282076">
    <property type="component" value="Unassembled WGS sequence"/>
</dbReference>
<dbReference type="GO" id="GO:0003908">
    <property type="term" value="F:methylated-DNA-[protein]-cysteine S-methyltransferase activity"/>
    <property type="evidence" value="ECO:0007669"/>
    <property type="project" value="UniProtKB-UniRule"/>
</dbReference>